<evidence type="ECO:0000313" key="3">
    <source>
        <dbReference type="Proteomes" id="UP000008631"/>
    </source>
</evidence>
<dbReference type="KEGG" id="ipa:Isop_1382"/>
<dbReference type="InParanoid" id="E8QXC6"/>
<reference evidence="2 3" key="2">
    <citation type="journal article" date="2011" name="Stand. Genomic Sci.">
        <title>Complete genome sequence of Isosphaera pallida type strain (IS1B).</title>
        <authorList>
            <consortium name="US DOE Joint Genome Institute (JGI-PGF)"/>
            <person name="Goker M."/>
            <person name="Cleland D."/>
            <person name="Saunders E."/>
            <person name="Lapidus A."/>
            <person name="Nolan M."/>
            <person name="Lucas S."/>
            <person name="Hammon N."/>
            <person name="Deshpande S."/>
            <person name="Cheng J.F."/>
            <person name="Tapia R."/>
            <person name="Han C."/>
            <person name="Goodwin L."/>
            <person name="Pitluck S."/>
            <person name="Liolios K."/>
            <person name="Pagani I."/>
            <person name="Ivanova N."/>
            <person name="Mavromatis K."/>
            <person name="Pati A."/>
            <person name="Chen A."/>
            <person name="Palaniappan K."/>
            <person name="Land M."/>
            <person name="Hauser L."/>
            <person name="Chang Y.J."/>
            <person name="Jeffries C.D."/>
            <person name="Detter J.C."/>
            <person name="Beck B."/>
            <person name="Woyke T."/>
            <person name="Bristow J."/>
            <person name="Eisen J.A."/>
            <person name="Markowitz V."/>
            <person name="Hugenholtz P."/>
            <person name="Kyrpides N.C."/>
            <person name="Klenk H.P."/>
        </authorList>
    </citation>
    <scope>NUCLEOTIDE SEQUENCE [LARGE SCALE GENOMIC DNA]</scope>
    <source>
        <strain evidence="3">ATCC 43644 / DSM 9630 / IS1B</strain>
    </source>
</reference>
<sequence>MVSRGGLRVMGSPHGLERVDHNRLKHRLDQLGWTVGMFQPYGAGVELKPPADRTEWKPIVIPYNPVHEDYVTRLDEALKAVAAIEGRAVEELLPMVESPGQDTLLIRVAFDERRPHESSFALAFLIYEMIFQSFEQISERIGQPRLELVCPLDQQATGPDLVRDARLRFIREESGGRELVWLISVPCGEGLPELVEPIASIEQLLAKTLSNRAALALLMNRLHVAASHGLPVTDSSDPRATASTSSGTRGSSNLSSSSTVENSAVEFLGVSLSQLGNDGVERIEFEVTWADEFPVPETLVPRRVVISVAEPDADLDED</sequence>
<evidence type="ECO:0000313" key="2">
    <source>
        <dbReference type="EMBL" id="ADV61967.1"/>
    </source>
</evidence>
<dbReference type="Proteomes" id="UP000008631">
    <property type="component" value="Chromosome"/>
</dbReference>
<dbReference type="HOGENOM" id="CLU_873692_0_0_0"/>
<accession>E8QXC6</accession>
<feature type="compositionally biased region" description="Low complexity" evidence="1">
    <location>
        <begin position="239"/>
        <end position="257"/>
    </location>
</feature>
<feature type="region of interest" description="Disordered" evidence="1">
    <location>
        <begin position="229"/>
        <end position="257"/>
    </location>
</feature>
<reference key="1">
    <citation type="submission" date="2010-11" db="EMBL/GenBank/DDBJ databases">
        <title>The complete sequence of chromosome of Isophaera pallida ATCC 43644.</title>
        <authorList>
            <consortium name="US DOE Joint Genome Institute (JGI-PGF)"/>
            <person name="Lucas S."/>
            <person name="Copeland A."/>
            <person name="Lapidus A."/>
            <person name="Bruce D."/>
            <person name="Goodwin L."/>
            <person name="Pitluck S."/>
            <person name="Kyrpides N."/>
            <person name="Mavromatis K."/>
            <person name="Pagani I."/>
            <person name="Ivanova N."/>
            <person name="Saunders E."/>
            <person name="Brettin T."/>
            <person name="Detter J.C."/>
            <person name="Han C."/>
            <person name="Tapia R."/>
            <person name="Land M."/>
            <person name="Hauser L."/>
            <person name="Markowitz V."/>
            <person name="Cheng J.-F."/>
            <person name="Hugenholtz P."/>
            <person name="Woyke T."/>
            <person name="Wu D."/>
            <person name="Eisen J.A."/>
        </authorList>
    </citation>
    <scope>NUCLEOTIDE SEQUENCE</scope>
    <source>
        <strain>ATCC 43644</strain>
    </source>
</reference>
<keyword evidence="3" id="KW-1185">Reference proteome</keyword>
<dbReference type="AlphaFoldDB" id="E8QXC6"/>
<protein>
    <submittedName>
        <fullName evidence="2">Uncharacterized protein</fullName>
    </submittedName>
</protein>
<evidence type="ECO:0000256" key="1">
    <source>
        <dbReference type="SAM" id="MobiDB-lite"/>
    </source>
</evidence>
<name>E8QXC6_ISOPI</name>
<proteinExistence type="predicted"/>
<dbReference type="EMBL" id="CP002353">
    <property type="protein sequence ID" value="ADV61967.1"/>
    <property type="molecule type" value="Genomic_DNA"/>
</dbReference>
<gene>
    <name evidence="2" type="ordered locus">Isop_1382</name>
</gene>
<organism evidence="2 3">
    <name type="scientific">Isosphaera pallida (strain ATCC 43644 / DSM 9630 / IS1B)</name>
    <dbReference type="NCBI Taxonomy" id="575540"/>
    <lineage>
        <taxon>Bacteria</taxon>
        <taxon>Pseudomonadati</taxon>
        <taxon>Planctomycetota</taxon>
        <taxon>Planctomycetia</taxon>
        <taxon>Isosphaerales</taxon>
        <taxon>Isosphaeraceae</taxon>
        <taxon>Isosphaera</taxon>
    </lineage>
</organism>